<feature type="compositionally biased region" description="Basic and acidic residues" evidence="1">
    <location>
        <begin position="28"/>
        <end position="41"/>
    </location>
</feature>
<dbReference type="AlphaFoldDB" id="A0A2A4JH69"/>
<evidence type="ECO:0000256" key="1">
    <source>
        <dbReference type="SAM" id="MobiDB-lite"/>
    </source>
</evidence>
<protein>
    <submittedName>
        <fullName evidence="2">Uncharacterized protein</fullName>
    </submittedName>
</protein>
<gene>
    <name evidence="2" type="ORF">B5V51_2654</name>
</gene>
<comment type="caution">
    <text evidence="2">The sequence shown here is derived from an EMBL/GenBank/DDBJ whole genome shotgun (WGS) entry which is preliminary data.</text>
</comment>
<sequence>MTRYPAKRYSSDDKPKWMKSPTKFTNLEPEKPVPDILDSWRDPLAAKVHLGNPPDEQDDEGFQGHNLSML</sequence>
<name>A0A2A4JH69_HELVI</name>
<dbReference type="EMBL" id="NWSH01001602">
    <property type="protein sequence ID" value="PCG70742.1"/>
    <property type="molecule type" value="Genomic_DNA"/>
</dbReference>
<organism evidence="2">
    <name type="scientific">Heliothis virescens</name>
    <name type="common">Tobacco budworm moth</name>
    <dbReference type="NCBI Taxonomy" id="7102"/>
    <lineage>
        <taxon>Eukaryota</taxon>
        <taxon>Metazoa</taxon>
        <taxon>Ecdysozoa</taxon>
        <taxon>Arthropoda</taxon>
        <taxon>Hexapoda</taxon>
        <taxon>Insecta</taxon>
        <taxon>Pterygota</taxon>
        <taxon>Neoptera</taxon>
        <taxon>Endopterygota</taxon>
        <taxon>Lepidoptera</taxon>
        <taxon>Glossata</taxon>
        <taxon>Ditrysia</taxon>
        <taxon>Noctuoidea</taxon>
        <taxon>Noctuidae</taxon>
        <taxon>Heliothinae</taxon>
        <taxon>Heliothis</taxon>
    </lineage>
</organism>
<proteinExistence type="predicted"/>
<accession>A0A2A4JH69</accession>
<feature type="region of interest" description="Disordered" evidence="1">
    <location>
        <begin position="1"/>
        <end position="70"/>
    </location>
</feature>
<reference evidence="2" key="1">
    <citation type="submission" date="2017-09" db="EMBL/GenBank/DDBJ databases">
        <title>Contemporary evolution of a Lepidopteran species, Heliothis virescens, in response to modern agricultural practices.</title>
        <authorList>
            <person name="Fritz M.L."/>
            <person name="Deyonke A.M."/>
            <person name="Papanicolaou A."/>
            <person name="Micinski S."/>
            <person name="Westbrook J."/>
            <person name="Gould F."/>
        </authorList>
    </citation>
    <scope>NUCLEOTIDE SEQUENCE [LARGE SCALE GENOMIC DNA]</scope>
    <source>
        <strain evidence="2">HvINT-</strain>
        <tissue evidence="2">Whole body</tissue>
    </source>
</reference>
<evidence type="ECO:0000313" key="2">
    <source>
        <dbReference type="EMBL" id="PCG70742.1"/>
    </source>
</evidence>